<feature type="region of interest" description="Disordered" evidence="1">
    <location>
        <begin position="1"/>
        <end position="31"/>
    </location>
</feature>
<reference evidence="2" key="1">
    <citation type="submission" date="2021-03" db="EMBL/GenBank/DDBJ databases">
        <title>Genomic Encyclopedia of Type Strains, Phase IV (KMG-V): Genome sequencing to study the core and pangenomes of soil and plant-associated prokaryotes.</title>
        <authorList>
            <person name="Whitman W."/>
        </authorList>
    </citation>
    <scope>NUCLEOTIDE SEQUENCE</scope>
    <source>
        <strain evidence="2">C4</strain>
    </source>
</reference>
<comment type="caution">
    <text evidence="2">The sequence shown here is derived from an EMBL/GenBank/DDBJ whole genome shotgun (WGS) entry which is preliminary data.</text>
</comment>
<evidence type="ECO:0000313" key="2">
    <source>
        <dbReference type="EMBL" id="MBP2201593.1"/>
    </source>
</evidence>
<dbReference type="Proteomes" id="UP000740329">
    <property type="component" value="Unassembled WGS sequence"/>
</dbReference>
<proteinExistence type="predicted"/>
<gene>
    <name evidence="2" type="ORF">J3E07_001005</name>
</gene>
<evidence type="ECO:0000256" key="1">
    <source>
        <dbReference type="SAM" id="MobiDB-lite"/>
    </source>
</evidence>
<accession>A0A8J7UTF0</accession>
<organism evidence="2 3">
    <name type="scientific">Methanococcus voltae</name>
    <dbReference type="NCBI Taxonomy" id="2188"/>
    <lineage>
        <taxon>Archaea</taxon>
        <taxon>Methanobacteriati</taxon>
        <taxon>Methanobacteriota</taxon>
        <taxon>Methanomada group</taxon>
        <taxon>Methanococci</taxon>
        <taxon>Methanococcales</taxon>
        <taxon>Methanococcaceae</taxon>
        <taxon>Methanococcus</taxon>
    </lineage>
</organism>
<name>A0A8J7UTF0_METVO</name>
<dbReference type="AlphaFoldDB" id="A0A8J7UTF0"/>
<protein>
    <recommendedName>
        <fullName evidence="4">Resolvase helix-turn-helix domain protein</fullName>
    </recommendedName>
</protein>
<evidence type="ECO:0000313" key="3">
    <source>
        <dbReference type="Proteomes" id="UP000740329"/>
    </source>
</evidence>
<dbReference type="EMBL" id="JAGGMV010000002">
    <property type="protein sequence ID" value="MBP2201593.1"/>
    <property type="molecule type" value="Genomic_DNA"/>
</dbReference>
<dbReference type="RefSeq" id="WP_209591059.1">
    <property type="nucleotide sequence ID" value="NZ_JAGGMV010000002.1"/>
</dbReference>
<evidence type="ECO:0008006" key="4">
    <source>
        <dbReference type="Google" id="ProtNLM"/>
    </source>
</evidence>
<sequence>MNELNELKNPDKIDENISKNDENIDSSKEDLGDLNQVTQLDELDKLKNNLNSKYKVYKTSKYLTKKKVEEIIQKDYDEIIMPQSIYNLMDEKNKSSMEKLRLCGVIIKTTDNVGRPKKITKYDKDRIKELLVDGKSVRKTAEIMNMKKTTVWENIKDSMDEIKIEKFRKLIYEYKELLILQDRYGSYIESLFLELDVYINNKDMENALEILNKIIIYAKSEDNSVK</sequence>